<sequence length="122" mass="13641">MISALWTGLLVAAVKLAPLILICIKLVFKAILPLVGMSLLNRSTQDVQVQSAVVQPAFAPVVQPAFQPVVQPVLQPAFQRVHQFMPLMTSDTTTTTFQQDVDVDDDTMLDNEFESIKRHFYR</sequence>
<name>A0A7G3AGZ1_LUTLO</name>
<keyword evidence="1" id="KW-1133">Transmembrane helix</keyword>
<accession>A0A7G3AGZ1</accession>
<feature type="transmembrane region" description="Helical" evidence="1">
    <location>
        <begin position="6"/>
        <end position="28"/>
    </location>
</feature>
<evidence type="ECO:0000256" key="1">
    <source>
        <dbReference type="SAM" id="Phobius"/>
    </source>
</evidence>
<dbReference type="VEuPathDB" id="VectorBase:LLONM1_000099"/>
<proteinExistence type="predicted"/>
<dbReference type="EMBL" id="GITU01004599">
    <property type="protein sequence ID" value="MBC1173302.1"/>
    <property type="molecule type" value="Transcribed_RNA"/>
</dbReference>
<reference evidence="2" key="1">
    <citation type="journal article" date="2020" name="BMC">
        <title>Leishmania infection induces a limited differential gene expression in the sand fly midgut.</title>
        <authorList>
            <person name="Coutinho-Abreu I.V."/>
            <person name="Serafim T.D."/>
            <person name="Meneses C."/>
            <person name="Kamhawi S."/>
            <person name="Oliveira F."/>
            <person name="Valenzuela J.G."/>
        </authorList>
    </citation>
    <scope>NUCLEOTIDE SEQUENCE</scope>
    <source>
        <strain evidence="2">Jacobina</strain>
        <tissue evidence="2">Midgut</tissue>
    </source>
</reference>
<keyword evidence="1" id="KW-0812">Transmembrane</keyword>
<organism evidence="2">
    <name type="scientific">Lutzomyia longipalpis</name>
    <name type="common">Sand fly</name>
    <dbReference type="NCBI Taxonomy" id="7200"/>
    <lineage>
        <taxon>Eukaryota</taxon>
        <taxon>Metazoa</taxon>
        <taxon>Ecdysozoa</taxon>
        <taxon>Arthropoda</taxon>
        <taxon>Hexapoda</taxon>
        <taxon>Insecta</taxon>
        <taxon>Pterygota</taxon>
        <taxon>Neoptera</taxon>
        <taxon>Endopterygota</taxon>
        <taxon>Diptera</taxon>
        <taxon>Nematocera</taxon>
        <taxon>Psychodoidea</taxon>
        <taxon>Psychodidae</taxon>
        <taxon>Lutzomyia</taxon>
        <taxon>Lutzomyia</taxon>
    </lineage>
</organism>
<evidence type="ECO:0000313" key="2">
    <source>
        <dbReference type="EMBL" id="MBC1173302.1"/>
    </source>
</evidence>
<protein>
    <submittedName>
        <fullName evidence="2">Putative secreted protein</fullName>
    </submittedName>
</protein>
<dbReference type="AlphaFoldDB" id="A0A7G3AGZ1"/>
<keyword evidence="1" id="KW-0472">Membrane</keyword>